<accession>A0A174IXW1</accession>
<evidence type="ECO:0000313" key="2">
    <source>
        <dbReference type="Proteomes" id="UP000095746"/>
    </source>
</evidence>
<proteinExistence type="predicted"/>
<evidence type="ECO:0000313" key="1">
    <source>
        <dbReference type="EMBL" id="CUO92253.1"/>
    </source>
</evidence>
<reference evidence="1 2" key="1">
    <citation type="submission" date="2015-09" db="EMBL/GenBank/DDBJ databases">
        <authorList>
            <consortium name="Pathogen Informatics"/>
        </authorList>
    </citation>
    <scope>NUCLEOTIDE SEQUENCE [LARGE SCALE GENOMIC DNA]</scope>
    <source>
        <strain evidence="1 2">2789STDY5608854</strain>
    </source>
</reference>
<dbReference type="EMBL" id="CYZT01000206">
    <property type="protein sequence ID" value="CUO92253.1"/>
    <property type="molecule type" value="Genomic_DNA"/>
</dbReference>
<sequence>MPSPPSTGLPVQTSTSLWRLQVSAGTSSLNKVKVRARLPLGSFRQASVARRPLSMQMLTLFCSLPAAGKDLFSSPSWMGAMTFFHMDTAGLLLELMRSGLL</sequence>
<protein>
    <submittedName>
        <fullName evidence="1">Uncharacterized protein</fullName>
    </submittedName>
</protein>
<dbReference type="AlphaFoldDB" id="A0A174IXW1"/>
<organism evidence="1 2">
    <name type="scientific">Flavonifractor plautii</name>
    <name type="common">Fusobacterium plautii</name>
    <dbReference type="NCBI Taxonomy" id="292800"/>
    <lineage>
        <taxon>Bacteria</taxon>
        <taxon>Bacillati</taxon>
        <taxon>Bacillota</taxon>
        <taxon>Clostridia</taxon>
        <taxon>Eubacteriales</taxon>
        <taxon>Oscillospiraceae</taxon>
        <taxon>Flavonifractor</taxon>
    </lineage>
</organism>
<name>A0A174IXW1_FLAPL</name>
<gene>
    <name evidence="1" type="ORF">ERS852411_02389</name>
</gene>
<dbReference type="Proteomes" id="UP000095746">
    <property type="component" value="Unassembled WGS sequence"/>
</dbReference>